<feature type="transmembrane region" description="Helical" evidence="1">
    <location>
        <begin position="428"/>
        <end position="446"/>
    </location>
</feature>
<proteinExistence type="predicted"/>
<dbReference type="eggNOG" id="KOG3700">
    <property type="taxonomic scope" value="Eukaryota"/>
</dbReference>
<dbReference type="PANTHER" id="PTHR11161:SF0">
    <property type="entry name" value="O-ACYLTRANSFERASE LIKE PROTEIN"/>
    <property type="match status" value="1"/>
</dbReference>
<dbReference type="EMBL" id="CAEY01000424">
    <property type="status" value="NOT_ANNOTATED_CDS"/>
    <property type="molecule type" value="Genomic_DNA"/>
</dbReference>
<feature type="transmembrane region" description="Helical" evidence="1">
    <location>
        <begin position="380"/>
        <end position="400"/>
    </location>
</feature>
<keyword evidence="4" id="KW-1185">Reference proteome</keyword>
<feature type="domain" description="Nose resistant-to-fluoxetine protein N-terminal" evidence="2">
    <location>
        <begin position="8"/>
        <end position="111"/>
    </location>
</feature>
<feature type="transmembrane region" description="Helical" evidence="1">
    <location>
        <begin position="458"/>
        <end position="477"/>
    </location>
</feature>
<dbReference type="PANTHER" id="PTHR11161">
    <property type="entry name" value="O-ACYLTRANSFERASE"/>
    <property type="match status" value="1"/>
</dbReference>
<evidence type="ECO:0000313" key="4">
    <source>
        <dbReference type="Proteomes" id="UP000015104"/>
    </source>
</evidence>
<accession>T1KSB8</accession>
<dbReference type="AlphaFoldDB" id="T1KSB8"/>
<sequence>MLLTLIYFQGLDSTGTRPVALMSGTFFSYGSYEQCYQMVTSQYCLLSMSLGLPKRRKYEGFTRKLDSERFNFSTEPFKFHVADYLHFHHLVNYTYGVCLPRGCSSIEIESIASQLSKQYKTGLQVKVQHCDAKKVPLDLPIHVYVGGFIVITVIVLNLLGTLTNMPSLQDFNMATNYAKLVSKPSESESSSSLTCLHGIKAISMLMIVVSHALLGTIDENTARFYQSITILPSLGFIPAYFFPLAVDTFFMVTGLSMSLFIQKRKKVTMLMVLLGRYLRFLPSLIWALSWAYLLLNDWIKNELGGPNWYHPKSSNMDKCVNNWLPNLLLIQIWFDWKPDLSGSHGCLVTDWYLSVDLICTIFLTIVWIPISRGRKCQALFCTWLLIVFGIFFSGISLYIFDLRHFWRISDFINEDTVLYNFRFHLKPVAHLAPYFIGVLLGFCLNGQGKKMTRFKVNCGWCLWFGGWAVHLFFFNYTNYESQIFWWASFVYGSISKSLWSSMIAWLIYTIKEGHAYKIIDQILCARILLIASRIIESPFSNLVTKLFAGGVKPKTENKNNEQTIEVVESRIPTYDVQQAENSTQRSEV</sequence>
<dbReference type="HOGENOM" id="CLU_007874_4_0_1"/>
<dbReference type="InterPro" id="IPR006621">
    <property type="entry name" value="Nose-resist-to-fluoxetine_N"/>
</dbReference>
<dbReference type="InterPro" id="IPR052728">
    <property type="entry name" value="O2_lipid_transport_reg"/>
</dbReference>
<protein>
    <recommendedName>
        <fullName evidence="2">Nose resistant-to-fluoxetine protein N-terminal domain-containing protein</fullName>
    </recommendedName>
</protein>
<keyword evidence="1" id="KW-1133">Transmembrane helix</keyword>
<dbReference type="Pfam" id="PF20146">
    <property type="entry name" value="NRF"/>
    <property type="match status" value="1"/>
</dbReference>
<organism evidence="3 4">
    <name type="scientific">Tetranychus urticae</name>
    <name type="common">Two-spotted spider mite</name>
    <dbReference type="NCBI Taxonomy" id="32264"/>
    <lineage>
        <taxon>Eukaryota</taxon>
        <taxon>Metazoa</taxon>
        <taxon>Ecdysozoa</taxon>
        <taxon>Arthropoda</taxon>
        <taxon>Chelicerata</taxon>
        <taxon>Arachnida</taxon>
        <taxon>Acari</taxon>
        <taxon>Acariformes</taxon>
        <taxon>Trombidiformes</taxon>
        <taxon>Prostigmata</taxon>
        <taxon>Eleutherengona</taxon>
        <taxon>Raphignathae</taxon>
        <taxon>Tetranychoidea</taxon>
        <taxon>Tetranychidae</taxon>
        <taxon>Tetranychus</taxon>
    </lineage>
</organism>
<evidence type="ECO:0000259" key="2">
    <source>
        <dbReference type="Pfam" id="PF20146"/>
    </source>
</evidence>
<reference evidence="4" key="1">
    <citation type="submission" date="2011-08" db="EMBL/GenBank/DDBJ databases">
        <authorList>
            <person name="Rombauts S."/>
        </authorList>
    </citation>
    <scope>NUCLEOTIDE SEQUENCE</scope>
    <source>
        <strain evidence="4">London</strain>
    </source>
</reference>
<feature type="transmembrane region" description="Helical" evidence="1">
    <location>
        <begin position="483"/>
        <end position="508"/>
    </location>
</feature>
<keyword evidence="1" id="KW-0812">Transmembrane</keyword>
<feature type="transmembrane region" description="Helical" evidence="1">
    <location>
        <begin position="237"/>
        <end position="261"/>
    </location>
</feature>
<evidence type="ECO:0000256" key="1">
    <source>
        <dbReference type="SAM" id="Phobius"/>
    </source>
</evidence>
<evidence type="ECO:0000313" key="3">
    <source>
        <dbReference type="EnsemblMetazoa" id="tetur19g02590.1"/>
    </source>
</evidence>
<dbReference type="EnsemblMetazoa" id="tetur19g02590.1">
    <property type="protein sequence ID" value="tetur19g02590.1"/>
    <property type="gene ID" value="tetur19g02590"/>
</dbReference>
<feature type="transmembrane region" description="Helical" evidence="1">
    <location>
        <begin position="273"/>
        <end position="293"/>
    </location>
</feature>
<dbReference type="Proteomes" id="UP000015104">
    <property type="component" value="Unassembled WGS sequence"/>
</dbReference>
<keyword evidence="1" id="KW-0472">Membrane</keyword>
<feature type="transmembrane region" description="Helical" evidence="1">
    <location>
        <begin position="351"/>
        <end position="368"/>
    </location>
</feature>
<reference evidence="3" key="2">
    <citation type="submission" date="2015-06" db="UniProtKB">
        <authorList>
            <consortium name="EnsemblMetazoa"/>
        </authorList>
    </citation>
    <scope>IDENTIFICATION</scope>
</reference>
<name>T1KSB8_TETUR</name>
<feature type="transmembrane region" description="Helical" evidence="1">
    <location>
        <begin position="141"/>
        <end position="159"/>
    </location>
</feature>